<feature type="region of interest" description="Disordered" evidence="1">
    <location>
        <begin position="1"/>
        <end position="65"/>
    </location>
</feature>
<feature type="transmembrane region" description="Helical" evidence="2">
    <location>
        <begin position="179"/>
        <end position="199"/>
    </location>
</feature>
<keyword evidence="2" id="KW-0812">Transmembrane</keyword>
<feature type="transmembrane region" description="Helical" evidence="2">
    <location>
        <begin position="206"/>
        <end position="227"/>
    </location>
</feature>
<evidence type="ECO:0000313" key="3">
    <source>
        <dbReference type="EMBL" id="GAA2869463.1"/>
    </source>
</evidence>
<reference evidence="3 4" key="1">
    <citation type="journal article" date="2019" name="Int. J. Syst. Evol. Microbiol.">
        <title>The Global Catalogue of Microorganisms (GCM) 10K type strain sequencing project: providing services to taxonomists for standard genome sequencing and annotation.</title>
        <authorList>
            <consortium name="The Broad Institute Genomics Platform"/>
            <consortium name="The Broad Institute Genome Sequencing Center for Infectious Disease"/>
            <person name="Wu L."/>
            <person name="Ma J."/>
        </authorList>
    </citation>
    <scope>NUCLEOTIDE SEQUENCE [LARGE SCALE GENOMIC DNA]</scope>
    <source>
        <strain evidence="3 4">JCM 6242</strain>
    </source>
</reference>
<dbReference type="Proteomes" id="UP001500831">
    <property type="component" value="Unassembled WGS sequence"/>
</dbReference>
<name>A0ABN3VXX6_9ACTN</name>
<keyword evidence="2" id="KW-0472">Membrane</keyword>
<keyword evidence="4" id="KW-1185">Reference proteome</keyword>
<feature type="compositionally biased region" description="Basic and acidic residues" evidence="1">
    <location>
        <begin position="43"/>
        <end position="56"/>
    </location>
</feature>
<proteinExistence type="predicted"/>
<keyword evidence="2" id="KW-1133">Transmembrane helix</keyword>
<organism evidence="3 4">
    <name type="scientific">Streptosporangium fragile</name>
    <dbReference type="NCBI Taxonomy" id="46186"/>
    <lineage>
        <taxon>Bacteria</taxon>
        <taxon>Bacillati</taxon>
        <taxon>Actinomycetota</taxon>
        <taxon>Actinomycetes</taxon>
        <taxon>Streptosporangiales</taxon>
        <taxon>Streptosporangiaceae</taxon>
        <taxon>Streptosporangium</taxon>
    </lineage>
</organism>
<feature type="compositionally biased region" description="Polar residues" evidence="1">
    <location>
        <begin position="16"/>
        <end position="31"/>
    </location>
</feature>
<comment type="caution">
    <text evidence="3">The sequence shown here is derived from an EMBL/GenBank/DDBJ whole genome shotgun (WGS) entry which is preliminary data.</text>
</comment>
<sequence>MPGFRVGDMIRAPKRATQTRGPQKGTANRPSGKTVVRKRRRGPGRDPEPKQAHEPEAEAAGAPERRWDETTVGVLLCLLIPGALLTWLVVTIVSVTMPELRLALGHTGTPGTATVLSCERLTGKGRYDCNAYFVFDDRSKEPIVIDTVPDAEAGEVFRAALTPEGDRVLPTGARGTWRGIVQLDIIPFALALIAFFGALITRSRKVIIWTGALGAPFLVVMIIGIVIGT</sequence>
<evidence type="ECO:0000256" key="2">
    <source>
        <dbReference type="SAM" id="Phobius"/>
    </source>
</evidence>
<protein>
    <recommendedName>
        <fullName evidence="5">DUF3592 domain-containing protein</fullName>
    </recommendedName>
</protein>
<evidence type="ECO:0008006" key="5">
    <source>
        <dbReference type="Google" id="ProtNLM"/>
    </source>
</evidence>
<evidence type="ECO:0000256" key="1">
    <source>
        <dbReference type="SAM" id="MobiDB-lite"/>
    </source>
</evidence>
<feature type="transmembrane region" description="Helical" evidence="2">
    <location>
        <begin position="72"/>
        <end position="95"/>
    </location>
</feature>
<accession>A0ABN3VXX6</accession>
<dbReference type="EMBL" id="BAAAVI010000018">
    <property type="protein sequence ID" value="GAA2869463.1"/>
    <property type="molecule type" value="Genomic_DNA"/>
</dbReference>
<gene>
    <name evidence="3" type="ORF">GCM10010517_29460</name>
</gene>
<evidence type="ECO:0000313" key="4">
    <source>
        <dbReference type="Proteomes" id="UP001500831"/>
    </source>
</evidence>